<reference evidence="1 2" key="1">
    <citation type="journal article" date="2019" name="Nat. Ecol. Evol.">
        <title>Megaphylogeny resolves global patterns of mushroom evolution.</title>
        <authorList>
            <person name="Varga T."/>
            <person name="Krizsan K."/>
            <person name="Foldi C."/>
            <person name="Dima B."/>
            <person name="Sanchez-Garcia M."/>
            <person name="Sanchez-Ramirez S."/>
            <person name="Szollosi G.J."/>
            <person name="Szarkandi J.G."/>
            <person name="Papp V."/>
            <person name="Albert L."/>
            <person name="Andreopoulos W."/>
            <person name="Angelini C."/>
            <person name="Antonin V."/>
            <person name="Barry K.W."/>
            <person name="Bougher N.L."/>
            <person name="Buchanan P."/>
            <person name="Buyck B."/>
            <person name="Bense V."/>
            <person name="Catcheside P."/>
            <person name="Chovatia M."/>
            <person name="Cooper J."/>
            <person name="Damon W."/>
            <person name="Desjardin D."/>
            <person name="Finy P."/>
            <person name="Geml J."/>
            <person name="Haridas S."/>
            <person name="Hughes K."/>
            <person name="Justo A."/>
            <person name="Karasinski D."/>
            <person name="Kautmanova I."/>
            <person name="Kiss B."/>
            <person name="Kocsube S."/>
            <person name="Kotiranta H."/>
            <person name="LaButti K.M."/>
            <person name="Lechner B.E."/>
            <person name="Liimatainen K."/>
            <person name="Lipzen A."/>
            <person name="Lukacs Z."/>
            <person name="Mihaltcheva S."/>
            <person name="Morgado L.N."/>
            <person name="Niskanen T."/>
            <person name="Noordeloos M.E."/>
            <person name="Ohm R.A."/>
            <person name="Ortiz-Santana B."/>
            <person name="Ovrebo C."/>
            <person name="Racz N."/>
            <person name="Riley R."/>
            <person name="Savchenko A."/>
            <person name="Shiryaev A."/>
            <person name="Soop K."/>
            <person name="Spirin V."/>
            <person name="Szebenyi C."/>
            <person name="Tomsovsky M."/>
            <person name="Tulloss R.E."/>
            <person name="Uehling J."/>
            <person name="Grigoriev I.V."/>
            <person name="Vagvolgyi C."/>
            <person name="Papp T."/>
            <person name="Martin F.M."/>
            <person name="Miettinen O."/>
            <person name="Hibbett D.S."/>
            <person name="Nagy L.G."/>
        </authorList>
    </citation>
    <scope>NUCLEOTIDE SEQUENCE [LARGE SCALE GENOMIC DNA]</scope>
    <source>
        <strain evidence="1 2">NL-1719</strain>
    </source>
</reference>
<gene>
    <name evidence="1" type="ORF">BDN72DRAFT_929692</name>
</gene>
<evidence type="ECO:0000313" key="2">
    <source>
        <dbReference type="Proteomes" id="UP000308600"/>
    </source>
</evidence>
<evidence type="ECO:0000313" key="1">
    <source>
        <dbReference type="EMBL" id="TFK62847.1"/>
    </source>
</evidence>
<name>A0ACD3AB72_9AGAR</name>
<accession>A0ACD3AB72</accession>
<protein>
    <submittedName>
        <fullName evidence="1">Uncharacterized protein</fullName>
    </submittedName>
</protein>
<proteinExistence type="predicted"/>
<organism evidence="1 2">
    <name type="scientific">Pluteus cervinus</name>
    <dbReference type="NCBI Taxonomy" id="181527"/>
    <lineage>
        <taxon>Eukaryota</taxon>
        <taxon>Fungi</taxon>
        <taxon>Dikarya</taxon>
        <taxon>Basidiomycota</taxon>
        <taxon>Agaricomycotina</taxon>
        <taxon>Agaricomycetes</taxon>
        <taxon>Agaricomycetidae</taxon>
        <taxon>Agaricales</taxon>
        <taxon>Pluteineae</taxon>
        <taxon>Pluteaceae</taxon>
        <taxon>Pluteus</taxon>
    </lineage>
</organism>
<dbReference type="EMBL" id="ML208556">
    <property type="protein sequence ID" value="TFK62847.1"/>
    <property type="molecule type" value="Genomic_DNA"/>
</dbReference>
<sequence>MLSSRTNDNVEKDIHDGYVQSHSIGDVSSVERGYDRAGTWVAPTVTWYGHYRPILPIVESGTGLSESGAFTFVKSFYDQNQRLIEATATGLASLTSEGRSIESAVNSFSATAKVIITGLDALAQVHPAIGLAVLAFKLVITFDMTRRENNKKVLALKIEMQDMMIVLFELRHIRDPAEAGPDGTLLDARIQALTKKIAKDIKDAGSACDVYMKKSFLARTLKSKIYEDKLAEFCSAFESNKAELQRALSIHTARWVYAANEKLGSIENQIDQIFRKLDSPEEKDIQRFFEENGGPRICIESEYLLAKLVEKSGETLAEAIGLIQKVEDLGSAREALLKEWDEDIEEIIRKNFAFFEEKLKMQSAQLQDTIWLSSEYIVNTLRSGPDERIVDQDLKTIWKEMGWRGNVEARHFVLALYDYYNDGVHRISQPSNAHEVGNTTTLPAPIMVDDKWALAYVNVVYVQPIMEAVDDDGTGFVSIKEVNMFANSAPRDFGRNLLQRLAYWAAGWHISVSSYKTKIYSLVGQMFQLRTRMATPNRRLVDEYLATDNHTLLCVECILRSMQSVKTTGKDAELVKLIDTFEMEEEVRLEKRLSSLAYKVDSVETVILVTGPGRIERYLLPLIYLILKHDLRIMMVACKCVSHKKELLGSGSLYSVFEAVDERVERTTGIFKQLHADVDMRLGALAFGMELYGRGGIIPKKLDNSFLKRFRESSSDEAEQRRLQTEIDLIPITDLQLLKFGPLDFSDHEKGFLNPVYELPDIPGGLTPSGRWSGHLWYRRPKTGPVSYLGLLDLQIDVHSDGKITGLMQGFSAISTIEGTLNQENDMKFELDVTGLRQACEVRFDPNMQRMEGLWRANRFASHSPLDFHFLFLRTPGHLDRFRYSLSDFRQNPARARWTFARDAVLEEVRRKLCSWMFLKTRIGEIRRLVELLIRRTSGYRNFAPYNDLTEEERDEIYTLLSKTDVRVARLCQFLAEFHVDRLTVRGIFCNSCGPVIHGTRFLCLVCVDKDCSDHIDVCRACLTKSPRHEIFTHDPSHSMIKFEQVVHDYSFDIPLSRNVAARAKLVLKAMEEASSCEDDASEQTLEVCCLCCLGPVAVPCWVCRVCVPDTFICRECEEKGVAPPKNHTHSLIHSLIRIGTTNPDPRSMSDKLTLEERLVALDTKVDKGMTQLGERVNQLEAKVRGRLTQLESKIEEKFSVIESLLRQVIVQAEGAPQGPLTRS</sequence>
<dbReference type="Proteomes" id="UP000308600">
    <property type="component" value="Unassembled WGS sequence"/>
</dbReference>
<keyword evidence="2" id="KW-1185">Reference proteome</keyword>